<evidence type="ECO:0000256" key="1">
    <source>
        <dbReference type="ARBA" id="ARBA00001933"/>
    </source>
</evidence>
<dbReference type="PANTHER" id="PTHR48077">
    <property type="entry name" value="TRYPTOPHAN SYNTHASE-RELATED"/>
    <property type="match status" value="1"/>
</dbReference>
<dbReference type="InterPro" id="IPR023026">
    <property type="entry name" value="Trp_synth_beta/beta-like"/>
</dbReference>
<dbReference type="GO" id="GO:0005737">
    <property type="term" value="C:cytoplasm"/>
    <property type="evidence" value="ECO:0007669"/>
    <property type="project" value="TreeGrafter"/>
</dbReference>
<reference evidence="4" key="2">
    <citation type="submission" date="2015-01" db="EMBL/GenBank/DDBJ databases">
        <title>Evolutionary Origins and Diversification of the Mycorrhizal Mutualists.</title>
        <authorList>
            <consortium name="DOE Joint Genome Institute"/>
            <consortium name="Mycorrhizal Genomics Consortium"/>
            <person name="Kohler A."/>
            <person name="Kuo A."/>
            <person name="Nagy L.G."/>
            <person name="Floudas D."/>
            <person name="Copeland A."/>
            <person name="Barry K.W."/>
            <person name="Cichocki N."/>
            <person name="Veneault-Fourrey C."/>
            <person name="LaButti K."/>
            <person name="Lindquist E.A."/>
            <person name="Lipzen A."/>
            <person name="Lundell T."/>
            <person name="Morin E."/>
            <person name="Murat C."/>
            <person name="Riley R."/>
            <person name="Ohm R."/>
            <person name="Sun H."/>
            <person name="Tunlid A."/>
            <person name="Henrissat B."/>
            <person name="Grigoriev I.V."/>
            <person name="Hibbett D.S."/>
            <person name="Martin F."/>
        </authorList>
    </citation>
    <scope>NUCLEOTIDE SEQUENCE [LARGE SCALE GENOMIC DNA]</scope>
    <source>
        <strain evidence="4">ATCC 200175</strain>
    </source>
</reference>
<dbReference type="Proteomes" id="UP000053647">
    <property type="component" value="Unassembled WGS sequence"/>
</dbReference>
<dbReference type="PANTHER" id="PTHR48077:SF3">
    <property type="entry name" value="TRYPTOPHAN SYNTHASE"/>
    <property type="match status" value="1"/>
</dbReference>
<evidence type="ECO:0000256" key="2">
    <source>
        <dbReference type="ARBA" id="ARBA00022898"/>
    </source>
</evidence>
<keyword evidence="2" id="KW-0663">Pyridoxal phosphate</keyword>
<dbReference type="EMBL" id="KN819399">
    <property type="protein sequence ID" value="KIJ10682.1"/>
    <property type="molecule type" value="Genomic_DNA"/>
</dbReference>
<sequence>MGAEDLHRQALNVFRIKMLGRNCKNIICFSDESFVIPVESGSKTLKDAVNEAMRDWAAKLANIHFLVGSYIGREIKAQLKVATGKLSHVVVACFYDFISDKSVRLVGPEAGGEGMRGALISDFLHP</sequence>
<keyword evidence="4" id="KW-1185">Reference proteome</keyword>
<dbReference type="HOGENOM" id="CLU_1982266_0_0_1"/>
<evidence type="ECO:0000313" key="3">
    <source>
        <dbReference type="EMBL" id="KIJ10682.1"/>
    </source>
</evidence>
<protein>
    <submittedName>
        <fullName evidence="3">Uncharacterized protein</fullName>
    </submittedName>
</protein>
<dbReference type="OrthoDB" id="10050244at2759"/>
<organism evidence="3 4">
    <name type="scientific">Paxillus involutus ATCC 200175</name>
    <dbReference type="NCBI Taxonomy" id="664439"/>
    <lineage>
        <taxon>Eukaryota</taxon>
        <taxon>Fungi</taxon>
        <taxon>Dikarya</taxon>
        <taxon>Basidiomycota</taxon>
        <taxon>Agaricomycotina</taxon>
        <taxon>Agaricomycetes</taxon>
        <taxon>Agaricomycetidae</taxon>
        <taxon>Boletales</taxon>
        <taxon>Paxilineae</taxon>
        <taxon>Paxillaceae</taxon>
        <taxon>Paxillus</taxon>
    </lineage>
</organism>
<dbReference type="InterPro" id="IPR036052">
    <property type="entry name" value="TrpB-like_PALP_sf"/>
</dbReference>
<dbReference type="Gene3D" id="3.40.50.1100">
    <property type="match status" value="1"/>
</dbReference>
<dbReference type="SUPFAM" id="SSF53686">
    <property type="entry name" value="Tryptophan synthase beta subunit-like PLP-dependent enzymes"/>
    <property type="match status" value="1"/>
</dbReference>
<gene>
    <name evidence="3" type="ORF">PAXINDRAFT_177435</name>
</gene>
<reference evidence="3 4" key="1">
    <citation type="submission" date="2014-06" db="EMBL/GenBank/DDBJ databases">
        <authorList>
            <consortium name="DOE Joint Genome Institute"/>
            <person name="Kuo A."/>
            <person name="Kohler A."/>
            <person name="Nagy L.G."/>
            <person name="Floudas D."/>
            <person name="Copeland A."/>
            <person name="Barry K.W."/>
            <person name="Cichocki N."/>
            <person name="Veneault-Fourrey C."/>
            <person name="LaButti K."/>
            <person name="Lindquist E.A."/>
            <person name="Lipzen A."/>
            <person name="Lundell T."/>
            <person name="Morin E."/>
            <person name="Murat C."/>
            <person name="Sun H."/>
            <person name="Tunlid A."/>
            <person name="Henrissat B."/>
            <person name="Grigoriev I.V."/>
            <person name="Hibbett D.S."/>
            <person name="Martin F."/>
            <person name="Nordberg H.P."/>
            <person name="Cantor M.N."/>
            <person name="Hua S.X."/>
        </authorList>
    </citation>
    <scope>NUCLEOTIDE SEQUENCE [LARGE SCALE GENOMIC DNA]</scope>
    <source>
        <strain evidence="3 4">ATCC 200175</strain>
    </source>
</reference>
<comment type="cofactor">
    <cofactor evidence="1">
        <name>pyridoxal 5'-phosphate</name>
        <dbReference type="ChEBI" id="CHEBI:597326"/>
    </cofactor>
</comment>
<name>A0A0C9TSC3_PAXIN</name>
<evidence type="ECO:0000313" key="4">
    <source>
        <dbReference type="Proteomes" id="UP000053647"/>
    </source>
</evidence>
<dbReference type="GO" id="GO:0004834">
    <property type="term" value="F:tryptophan synthase activity"/>
    <property type="evidence" value="ECO:0007669"/>
    <property type="project" value="InterPro"/>
</dbReference>
<proteinExistence type="predicted"/>
<dbReference type="AlphaFoldDB" id="A0A0C9TSC3"/>
<accession>A0A0C9TSC3</accession>